<feature type="non-terminal residue" evidence="6">
    <location>
        <position position="1"/>
    </location>
</feature>
<keyword evidence="5" id="KW-0472">Membrane</keyword>
<accession>A0A8S4PXE0</accession>
<dbReference type="GO" id="GO:0071880">
    <property type="term" value="P:adenylate cyclase-activating adrenergic receptor signaling pathway"/>
    <property type="evidence" value="ECO:0007669"/>
    <property type="project" value="TreeGrafter"/>
</dbReference>
<dbReference type="GO" id="GO:0005886">
    <property type="term" value="C:plasma membrane"/>
    <property type="evidence" value="ECO:0007669"/>
    <property type="project" value="TreeGrafter"/>
</dbReference>
<evidence type="ECO:0000256" key="2">
    <source>
        <dbReference type="ARBA" id="ARBA00023040"/>
    </source>
</evidence>
<name>A0A8S4PXE0_OWEFU</name>
<keyword evidence="5" id="KW-1133">Transmembrane helix</keyword>
<dbReference type="PANTHER" id="PTHR24248:SF66">
    <property type="entry name" value="OCTOPAMINE RECEPTOR BETA-3R"/>
    <property type="match status" value="1"/>
</dbReference>
<dbReference type="SUPFAM" id="SSF81321">
    <property type="entry name" value="Family A G protein-coupled receptor-like"/>
    <property type="match status" value="1"/>
</dbReference>
<dbReference type="EMBL" id="CAIIXF020000011">
    <property type="protein sequence ID" value="CAH1798526.1"/>
    <property type="molecule type" value="Genomic_DNA"/>
</dbReference>
<dbReference type="OrthoDB" id="10044919at2759"/>
<proteinExistence type="predicted"/>
<keyword evidence="4" id="KW-0807">Transducer</keyword>
<protein>
    <recommendedName>
        <fullName evidence="8">G-protein coupled receptors family 1 profile domain-containing protein</fullName>
    </recommendedName>
</protein>
<keyword evidence="3" id="KW-0675">Receptor</keyword>
<dbReference type="PANTHER" id="PTHR24248">
    <property type="entry name" value="ADRENERGIC RECEPTOR-RELATED G-PROTEIN COUPLED RECEPTOR"/>
    <property type="match status" value="1"/>
</dbReference>
<evidence type="ECO:0008006" key="8">
    <source>
        <dbReference type="Google" id="ProtNLM"/>
    </source>
</evidence>
<sequence>TIDGSKDRVNDFKELNKSINAICHEEKYSEIFKYDTENNELKNQASLQKLPQVPATNQIASEKDLETNQDSSMEKAVTNEISLKDHVVANKIVAPGTSKDTREESSGRLYNYREVNYQWTLQMARLAHLISFIFLSFVCCYTPFLVCVFIYSIEPGKYVGPTAIYITTNILVFNSFTNVLIYITRSSDYRRAFKNIVTCRGTTVHPTQQGL</sequence>
<keyword evidence="7" id="KW-1185">Reference proteome</keyword>
<feature type="transmembrane region" description="Helical" evidence="5">
    <location>
        <begin position="163"/>
        <end position="184"/>
    </location>
</feature>
<evidence type="ECO:0000313" key="7">
    <source>
        <dbReference type="Proteomes" id="UP000749559"/>
    </source>
</evidence>
<gene>
    <name evidence="6" type="ORF">OFUS_LOCUS22666</name>
</gene>
<dbReference type="GO" id="GO:0043410">
    <property type="term" value="P:positive regulation of MAPK cascade"/>
    <property type="evidence" value="ECO:0007669"/>
    <property type="project" value="TreeGrafter"/>
</dbReference>
<dbReference type="Proteomes" id="UP000749559">
    <property type="component" value="Unassembled WGS sequence"/>
</dbReference>
<evidence type="ECO:0000256" key="5">
    <source>
        <dbReference type="SAM" id="Phobius"/>
    </source>
</evidence>
<feature type="transmembrane region" description="Helical" evidence="5">
    <location>
        <begin position="126"/>
        <end position="151"/>
    </location>
</feature>
<evidence type="ECO:0000256" key="3">
    <source>
        <dbReference type="ARBA" id="ARBA00023170"/>
    </source>
</evidence>
<comment type="caution">
    <text evidence="6">The sequence shown here is derived from an EMBL/GenBank/DDBJ whole genome shotgun (WGS) entry which is preliminary data.</text>
</comment>
<evidence type="ECO:0000256" key="1">
    <source>
        <dbReference type="ARBA" id="ARBA00004141"/>
    </source>
</evidence>
<keyword evidence="2" id="KW-0297">G-protein coupled receptor</keyword>
<keyword evidence="5" id="KW-0812">Transmembrane</keyword>
<dbReference type="GO" id="GO:0004930">
    <property type="term" value="F:G protein-coupled receptor activity"/>
    <property type="evidence" value="ECO:0007669"/>
    <property type="project" value="UniProtKB-KW"/>
</dbReference>
<reference evidence="6" key="1">
    <citation type="submission" date="2022-03" db="EMBL/GenBank/DDBJ databases">
        <authorList>
            <person name="Martin C."/>
        </authorList>
    </citation>
    <scope>NUCLEOTIDE SEQUENCE</scope>
</reference>
<comment type="subcellular location">
    <subcellularLocation>
        <location evidence="1">Membrane</location>
        <topology evidence="1">Multi-pass membrane protein</topology>
    </subcellularLocation>
</comment>
<evidence type="ECO:0000256" key="4">
    <source>
        <dbReference type="ARBA" id="ARBA00023224"/>
    </source>
</evidence>
<dbReference type="AlphaFoldDB" id="A0A8S4PXE0"/>
<dbReference type="Gene3D" id="1.20.1070.10">
    <property type="entry name" value="Rhodopsin 7-helix transmembrane proteins"/>
    <property type="match status" value="1"/>
</dbReference>
<evidence type="ECO:0000313" key="6">
    <source>
        <dbReference type="EMBL" id="CAH1798526.1"/>
    </source>
</evidence>
<organism evidence="6 7">
    <name type="scientific">Owenia fusiformis</name>
    <name type="common">Polychaete worm</name>
    <dbReference type="NCBI Taxonomy" id="6347"/>
    <lineage>
        <taxon>Eukaryota</taxon>
        <taxon>Metazoa</taxon>
        <taxon>Spiralia</taxon>
        <taxon>Lophotrochozoa</taxon>
        <taxon>Annelida</taxon>
        <taxon>Polychaeta</taxon>
        <taxon>Sedentaria</taxon>
        <taxon>Canalipalpata</taxon>
        <taxon>Sabellida</taxon>
        <taxon>Oweniida</taxon>
        <taxon>Oweniidae</taxon>
        <taxon>Owenia</taxon>
    </lineage>
</organism>